<dbReference type="InterPro" id="IPR038883">
    <property type="entry name" value="AN11006-like"/>
</dbReference>
<dbReference type="Proteomes" id="UP001056384">
    <property type="component" value="Chromosome 4"/>
</dbReference>
<feature type="region of interest" description="Disordered" evidence="1">
    <location>
        <begin position="1"/>
        <end position="52"/>
    </location>
</feature>
<dbReference type="AlphaFoldDB" id="A0A9Q9EKP7"/>
<evidence type="ECO:0000256" key="1">
    <source>
        <dbReference type="SAM" id="MobiDB-lite"/>
    </source>
</evidence>
<organism evidence="2 3">
    <name type="scientific">Septoria linicola</name>
    <dbReference type="NCBI Taxonomy" id="215465"/>
    <lineage>
        <taxon>Eukaryota</taxon>
        <taxon>Fungi</taxon>
        <taxon>Dikarya</taxon>
        <taxon>Ascomycota</taxon>
        <taxon>Pezizomycotina</taxon>
        <taxon>Dothideomycetes</taxon>
        <taxon>Dothideomycetidae</taxon>
        <taxon>Mycosphaerellales</taxon>
        <taxon>Mycosphaerellaceae</taxon>
        <taxon>Septoria</taxon>
    </lineage>
</organism>
<accession>A0A9Q9EKP7</accession>
<dbReference type="EMBL" id="CP099421">
    <property type="protein sequence ID" value="USW52608.1"/>
    <property type="molecule type" value="Genomic_DNA"/>
</dbReference>
<dbReference type="PANTHER" id="PTHR42085:SF1">
    <property type="entry name" value="F-BOX DOMAIN-CONTAINING PROTEIN"/>
    <property type="match status" value="1"/>
</dbReference>
<dbReference type="PANTHER" id="PTHR42085">
    <property type="entry name" value="F-BOX DOMAIN-CONTAINING PROTEIN"/>
    <property type="match status" value="1"/>
</dbReference>
<dbReference type="OrthoDB" id="3946696at2759"/>
<keyword evidence="3" id="KW-1185">Reference proteome</keyword>
<evidence type="ECO:0000313" key="3">
    <source>
        <dbReference type="Proteomes" id="UP001056384"/>
    </source>
</evidence>
<reference evidence="2" key="1">
    <citation type="submission" date="2022-06" db="EMBL/GenBank/DDBJ databases">
        <title>Complete genome sequences of two strains of the flax pathogen Septoria linicola.</title>
        <authorList>
            <person name="Lapalu N."/>
            <person name="Simon A."/>
            <person name="Demenou B."/>
            <person name="Paumier D."/>
            <person name="Guillot M.-P."/>
            <person name="Gout L."/>
            <person name="Valade R."/>
        </authorList>
    </citation>
    <scope>NUCLEOTIDE SEQUENCE</scope>
    <source>
        <strain evidence="2">SE15195</strain>
    </source>
</reference>
<feature type="region of interest" description="Disordered" evidence="1">
    <location>
        <begin position="135"/>
        <end position="154"/>
    </location>
</feature>
<evidence type="ECO:0000313" key="2">
    <source>
        <dbReference type="EMBL" id="USW52608.1"/>
    </source>
</evidence>
<sequence length="418" mass="48061">MARKKVKHEHLSSAKPANVKMSGRAKSSTSTHSDELAAANSSPNTTRPMPLGVTSSMRIISSSMASQPHIVQRFEWDHQSLQPYRKFKKLYGERKFSAPHHSKPIRGALTDLPAETRNEIYRLVLIPAQPYVESSPKTTLHDQKNSKARVHHGQRFEHKIKPSLRLLRVSRQINAEAASIYYGEMEFRFTSIKGWYFLDAFLRQIGSANLARLRKIAIHVPSSSWLGDAEDYIGEHLPESKGSLEYISLLVSNYKLRTHRYRDNEKSCVKRTTRTLEQHGTLKSFRLVIPDSYRLWEVEFTRPQYPYNEYDLMLNPSKFKNLNFELVRLHGGYILSKTDVEWDAIHMNGAAMAGIQDQRARTLETHLAARKEFRRAGYVVRDVAYNAKGYWSVEPENGEEIVAIEGDEEPDDWLAAEF</sequence>
<gene>
    <name evidence="2" type="ORF">Slin15195_G059270</name>
</gene>
<protein>
    <submittedName>
        <fullName evidence="2">Uncharacterized protein</fullName>
    </submittedName>
</protein>
<name>A0A9Q9EKP7_9PEZI</name>
<proteinExistence type="predicted"/>